<organism evidence="1 2">
    <name type="scientific">Oedothorax gibbosus</name>
    <dbReference type="NCBI Taxonomy" id="931172"/>
    <lineage>
        <taxon>Eukaryota</taxon>
        <taxon>Metazoa</taxon>
        <taxon>Ecdysozoa</taxon>
        <taxon>Arthropoda</taxon>
        <taxon>Chelicerata</taxon>
        <taxon>Arachnida</taxon>
        <taxon>Araneae</taxon>
        <taxon>Araneomorphae</taxon>
        <taxon>Entelegynae</taxon>
        <taxon>Araneoidea</taxon>
        <taxon>Linyphiidae</taxon>
        <taxon>Erigoninae</taxon>
        <taxon>Oedothorax</taxon>
    </lineage>
</organism>
<keyword evidence="2" id="KW-1185">Reference proteome</keyword>
<evidence type="ECO:0000313" key="1">
    <source>
        <dbReference type="EMBL" id="KAG8199758.1"/>
    </source>
</evidence>
<comment type="caution">
    <text evidence="1">The sequence shown here is derived from an EMBL/GenBank/DDBJ whole genome shotgun (WGS) entry which is preliminary data.</text>
</comment>
<protein>
    <submittedName>
        <fullName evidence="1">Uncharacterized protein</fullName>
    </submittedName>
</protein>
<evidence type="ECO:0000313" key="2">
    <source>
        <dbReference type="Proteomes" id="UP000827092"/>
    </source>
</evidence>
<dbReference type="AlphaFoldDB" id="A0AAV6VVD2"/>
<proteinExistence type="predicted"/>
<dbReference type="EMBL" id="JAFNEN010000024">
    <property type="protein sequence ID" value="KAG8199758.1"/>
    <property type="molecule type" value="Genomic_DNA"/>
</dbReference>
<reference evidence="1 2" key="1">
    <citation type="journal article" date="2022" name="Nat. Ecol. Evol.">
        <title>A masculinizing supergene underlies an exaggerated male reproductive morph in a spider.</title>
        <authorList>
            <person name="Hendrickx F."/>
            <person name="De Corte Z."/>
            <person name="Sonet G."/>
            <person name="Van Belleghem S.M."/>
            <person name="Kostlbacher S."/>
            <person name="Vangestel C."/>
        </authorList>
    </citation>
    <scope>NUCLEOTIDE SEQUENCE [LARGE SCALE GENOMIC DNA]</scope>
    <source>
        <strain evidence="1">W744_W776</strain>
    </source>
</reference>
<accession>A0AAV6VVD2</accession>
<dbReference type="Proteomes" id="UP000827092">
    <property type="component" value="Unassembled WGS sequence"/>
</dbReference>
<name>A0AAV6VVD2_9ARAC</name>
<gene>
    <name evidence="1" type="ORF">JTE90_000851</name>
</gene>
<sequence length="70" mass="8309">MPGEWFPRPATKGWSREPFALGMGQWAHSLGICGYTYRHFQKRPPLVNIFRMSVFPCTFRWFERLLSKSD</sequence>